<dbReference type="PROSITE" id="PS50893">
    <property type="entry name" value="ABC_TRANSPORTER_2"/>
    <property type="match status" value="1"/>
</dbReference>
<comment type="caution">
    <text evidence="5">The sequence shown here is derived from an EMBL/GenBank/DDBJ whole genome shotgun (WGS) entry which is preliminary data.</text>
</comment>
<keyword evidence="2" id="KW-0547">Nucleotide-binding</keyword>
<dbReference type="SMART" id="SM00382">
    <property type="entry name" value="AAA"/>
    <property type="match status" value="1"/>
</dbReference>
<dbReference type="CDD" id="cd03230">
    <property type="entry name" value="ABC_DR_subfamily_A"/>
    <property type="match status" value="1"/>
</dbReference>
<dbReference type="AlphaFoldDB" id="A0A418KGU5"/>
<keyword evidence="3 5" id="KW-0067">ATP-binding</keyword>
<dbReference type="InterPro" id="IPR051782">
    <property type="entry name" value="ABC_Transporter_VariousFunc"/>
</dbReference>
<feature type="domain" description="ABC transporter" evidence="4">
    <location>
        <begin position="5"/>
        <end position="231"/>
    </location>
</feature>
<proteinExistence type="predicted"/>
<dbReference type="InterPro" id="IPR003593">
    <property type="entry name" value="AAA+_ATPase"/>
</dbReference>
<evidence type="ECO:0000256" key="3">
    <source>
        <dbReference type="ARBA" id="ARBA00022840"/>
    </source>
</evidence>
<dbReference type="PANTHER" id="PTHR42939:SF1">
    <property type="entry name" value="ABC TRANSPORTER ATP-BINDING PROTEIN ALBC-RELATED"/>
    <property type="match status" value="1"/>
</dbReference>
<dbReference type="RefSeq" id="WP_119663199.1">
    <property type="nucleotide sequence ID" value="NZ_QUAL01000430.1"/>
</dbReference>
<evidence type="ECO:0000256" key="1">
    <source>
        <dbReference type="ARBA" id="ARBA00022448"/>
    </source>
</evidence>
<dbReference type="OrthoDB" id="9804819at2"/>
<dbReference type="Pfam" id="PF00005">
    <property type="entry name" value="ABC_tran"/>
    <property type="match status" value="1"/>
</dbReference>
<evidence type="ECO:0000313" key="5">
    <source>
        <dbReference type="EMBL" id="RIQ11243.1"/>
    </source>
</evidence>
<evidence type="ECO:0000259" key="4">
    <source>
        <dbReference type="PROSITE" id="PS50893"/>
    </source>
</evidence>
<protein>
    <submittedName>
        <fullName evidence="5">ABC transporter ATP-binding protein</fullName>
    </submittedName>
</protein>
<organism evidence="5 6">
    <name type="scientific">Jiangella rhizosphaerae</name>
    <dbReference type="NCBI Taxonomy" id="2293569"/>
    <lineage>
        <taxon>Bacteria</taxon>
        <taxon>Bacillati</taxon>
        <taxon>Actinomycetota</taxon>
        <taxon>Actinomycetes</taxon>
        <taxon>Jiangellales</taxon>
        <taxon>Jiangellaceae</taxon>
        <taxon>Jiangella</taxon>
    </lineage>
</organism>
<reference evidence="5 6" key="1">
    <citation type="submission" date="2018-09" db="EMBL/GenBank/DDBJ databases">
        <title>Isolation, diversity and antifungal activity of actinobacteria from wheat.</title>
        <authorList>
            <person name="Han C."/>
        </authorList>
    </citation>
    <scope>NUCLEOTIDE SEQUENCE [LARGE SCALE GENOMIC DNA]</scope>
    <source>
        <strain evidence="5 6">NEAU-YY265</strain>
    </source>
</reference>
<evidence type="ECO:0000256" key="2">
    <source>
        <dbReference type="ARBA" id="ARBA00022741"/>
    </source>
</evidence>
<name>A0A418KGU5_9ACTN</name>
<dbReference type="EMBL" id="QUAL01000430">
    <property type="protein sequence ID" value="RIQ11243.1"/>
    <property type="molecule type" value="Genomic_DNA"/>
</dbReference>
<dbReference type="SUPFAM" id="SSF52540">
    <property type="entry name" value="P-loop containing nucleoside triphosphate hydrolases"/>
    <property type="match status" value="1"/>
</dbReference>
<keyword evidence="1" id="KW-0813">Transport</keyword>
<dbReference type="GO" id="GO:0005524">
    <property type="term" value="F:ATP binding"/>
    <property type="evidence" value="ECO:0007669"/>
    <property type="project" value="UniProtKB-KW"/>
</dbReference>
<dbReference type="InterPro" id="IPR003439">
    <property type="entry name" value="ABC_transporter-like_ATP-bd"/>
</dbReference>
<evidence type="ECO:0000313" key="6">
    <source>
        <dbReference type="Proteomes" id="UP000284057"/>
    </source>
</evidence>
<dbReference type="Gene3D" id="3.40.50.300">
    <property type="entry name" value="P-loop containing nucleotide triphosphate hydrolases"/>
    <property type="match status" value="1"/>
</dbReference>
<dbReference type="PANTHER" id="PTHR42939">
    <property type="entry name" value="ABC TRANSPORTER ATP-BINDING PROTEIN ALBC-RELATED"/>
    <property type="match status" value="1"/>
</dbReference>
<keyword evidence="6" id="KW-1185">Reference proteome</keyword>
<dbReference type="Proteomes" id="UP000284057">
    <property type="component" value="Unassembled WGS sequence"/>
</dbReference>
<dbReference type="GO" id="GO:0016887">
    <property type="term" value="F:ATP hydrolysis activity"/>
    <property type="evidence" value="ECO:0007669"/>
    <property type="project" value="InterPro"/>
</dbReference>
<gene>
    <name evidence="5" type="ORF">DY240_29395</name>
</gene>
<dbReference type="InterPro" id="IPR027417">
    <property type="entry name" value="P-loop_NTPase"/>
</dbReference>
<accession>A0A418KGU5</accession>
<sequence>MSAAVVTRGLGKRYRSTWALRDCDLVLPAGAVVALVGPNGAGKTTLLQLLAGLQQPSAGSVSLFGLSAPAGSAQALGELGYVAQDHPVYRRFRVSELLHLGRSLNPAWDQDLAERRIDELGIPLRQRTGRLSGGQQAQVALALALAKRPRLLILDEPVASLDPLARREFLQVLMATVADEGLTVLLSSHNVAELERVCDHLVVVAGGRVQLAGDVDSLLDEHRVLTGPGAGVPDGPGVIHVDQADRHAHVVARIGGAEPMPGWSARPIGLEELVLAYLRRAREPRPVTSELELSA</sequence>